<keyword evidence="8 16" id="KW-0808">Transferase</keyword>
<evidence type="ECO:0000256" key="9">
    <source>
        <dbReference type="ARBA" id="ARBA00022741"/>
    </source>
</evidence>
<dbReference type="GO" id="GO:0004849">
    <property type="term" value="F:uridine kinase activity"/>
    <property type="evidence" value="ECO:0007669"/>
    <property type="project" value="UniProtKB-UniRule"/>
</dbReference>
<dbReference type="AlphaFoldDB" id="A0A062XV32"/>
<dbReference type="InterPro" id="IPR006083">
    <property type="entry name" value="PRK/URK"/>
</dbReference>
<evidence type="ECO:0000256" key="10">
    <source>
        <dbReference type="ARBA" id="ARBA00022777"/>
    </source>
</evidence>
<keyword evidence="10 16" id="KW-0418">Kinase</keyword>
<protein>
    <recommendedName>
        <fullName evidence="6 16">Uridine kinase</fullName>
        <ecNumber evidence="5 16">2.7.1.48</ecNumber>
    </recommendedName>
    <alternativeName>
        <fullName evidence="12 16">Cytidine monophosphokinase</fullName>
    </alternativeName>
    <alternativeName>
        <fullName evidence="13 16">Uridine monophosphokinase</fullName>
    </alternativeName>
</protein>
<sequence>MGKVVCIGVAGGTGSGKTTVAEAIVSRIGPHRIAYIQHDSYYRDLSHLPPEERIRRNFDHPDALESELLVTHLLALKRGEAVEIPVYDFTTHVRTATTRRVEPRKVILVEGILIFAEKALREQFDIRIFVDTDADLRFIRRLRRDIAERGRTVESVISQYLDTVRPMHLEFVEPSKRWADVIIPEGGFNTVALDMVCARVEALLTGSQ</sequence>
<reference evidence="19 20" key="1">
    <citation type="submission" date="2014-04" db="EMBL/GenBank/DDBJ databases">
        <title>The Genome Sequence of Thermoanaerobaculum aquaticum MP-01, The First Cultivated Group 23 Acidobacterium.</title>
        <authorList>
            <person name="Stamps B.W."/>
            <person name="Losey N.A."/>
            <person name="Lawson P.A."/>
            <person name="Stevenson B.S."/>
        </authorList>
    </citation>
    <scope>NUCLEOTIDE SEQUENCE [LARGE SCALE GENOMIC DNA]</scope>
    <source>
        <strain evidence="19 20">MP-01</strain>
    </source>
</reference>
<evidence type="ECO:0000313" key="20">
    <source>
        <dbReference type="Proteomes" id="UP000027284"/>
    </source>
</evidence>
<evidence type="ECO:0000256" key="14">
    <source>
        <dbReference type="ARBA" id="ARBA00047436"/>
    </source>
</evidence>
<evidence type="ECO:0000256" key="16">
    <source>
        <dbReference type="HAMAP-Rule" id="MF_00551"/>
    </source>
</evidence>
<proteinExistence type="inferred from homology"/>
<keyword evidence="9 16" id="KW-0547">Nucleotide-binding</keyword>
<evidence type="ECO:0000256" key="1">
    <source>
        <dbReference type="ARBA" id="ARBA00004496"/>
    </source>
</evidence>
<dbReference type="GO" id="GO:0043771">
    <property type="term" value="F:cytidine kinase activity"/>
    <property type="evidence" value="ECO:0007669"/>
    <property type="project" value="RHEA"/>
</dbReference>
<feature type="domain" description="Phosphoribulokinase/uridine kinase" evidence="18">
    <location>
        <begin position="7"/>
        <end position="191"/>
    </location>
</feature>
<comment type="pathway">
    <text evidence="2 16 17">Pyrimidine metabolism; UMP biosynthesis via salvage pathway; UMP from uridine: step 1/1.</text>
</comment>
<evidence type="ECO:0000256" key="13">
    <source>
        <dbReference type="ARBA" id="ARBA00031452"/>
    </source>
</evidence>
<keyword evidence="11 16" id="KW-0067">ATP-binding</keyword>
<comment type="catalytic activity">
    <reaction evidence="15 16 17">
        <text>uridine + ATP = UMP + ADP + H(+)</text>
        <dbReference type="Rhea" id="RHEA:16825"/>
        <dbReference type="ChEBI" id="CHEBI:15378"/>
        <dbReference type="ChEBI" id="CHEBI:16704"/>
        <dbReference type="ChEBI" id="CHEBI:30616"/>
        <dbReference type="ChEBI" id="CHEBI:57865"/>
        <dbReference type="ChEBI" id="CHEBI:456216"/>
        <dbReference type="EC" id="2.7.1.48"/>
    </reaction>
</comment>
<dbReference type="HAMAP" id="MF_00551">
    <property type="entry name" value="Uridine_kinase"/>
    <property type="match status" value="1"/>
</dbReference>
<dbReference type="NCBIfam" id="NF004018">
    <property type="entry name" value="PRK05480.1"/>
    <property type="match status" value="1"/>
</dbReference>
<comment type="caution">
    <text evidence="19">The sequence shown here is derived from an EMBL/GenBank/DDBJ whole genome shotgun (WGS) entry which is preliminary data.</text>
</comment>
<gene>
    <name evidence="16" type="primary">udk</name>
    <name evidence="19" type="ORF">EG19_06640</name>
</gene>
<keyword evidence="7 16" id="KW-0963">Cytoplasm</keyword>
<evidence type="ECO:0000256" key="15">
    <source>
        <dbReference type="ARBA" id="ARBA00048909"/>
    </source>
</evidence>
<evidence type="ECO:0000256" key="7">
    <source>
        <dbReference type="ARBA" id="ARBA00022490"/>
    </source>
</evidence>
<keyword evidence="20" id="KW-1185">Reference proteome</keyword>
<evidence type="ECO:0000256" key="2">
    <source>
        <dbReference type="ARBA" id="ARBA00004690"/>
    </source>
</evidence>
<evidence type="ECO:0000256" key="17">
    <source>
        <dbReference type="RuleBase" id="RU003825"/>
    </source>
</evidence>
<evidence type="ECO:0000256" key="4">
    <source>
        <dbReference type="ARBA" id="ARBA00005408"/>
    </source>
</evidence>
<dbReference type="PANTHER" id="PTHR10285">
    <property type="entry name" value="URIDINE KINASE"/>
    <property type="match status" value="1"/>
</dbReference>
<dbReference type="GO" id="GO:0044206">
    <property type="term" value="P:UMP salvage"/>
    <property type="evidence" value="ECO:0007669"/>
    <property type="project" value="UniProtKB-UniRule"/>
</dbReference>
<dbReference type="NCBIfam" id="TIGR00235">
    <property type="entry name" value="udk"/>
    <property type="match status" value="1"/>
</dbReference>
<evidence type="ECO:0000256" key="11">
    <source>
        <dbReference type="ARBA" id="ARBA00022840"/>
    </source>
</evidence>
<dbReference type="SUPFAM" id="SSF52540">
    <property type="entry name" value="P-loop containing nucleoside triphosphate hydrolases"/>
    <property type="match status" value="1"/>
</dbReference>
<dbReference type="EC" id="2.7.1.48" evidence="5 16"/>
<dbReference type="GO" id="GO:0005737">
    <property type="term" value="C:cytoplasm"/>
    <property type="evidence" value="ECO:0007669"/>
    <property type="project" value="UniProtKB-SubCell"/>
</dbReference>
<dbReference type="UniPathway" id="UPA00579">
    <property type="reaction ID" value="UER00640"/>
</dbReference>
<comment type="catalytic activity">
    <reaction evidence="14 17">
        <text>cytidine + ATP = CMP + ADP + H(+)</text>
        <dbReference type="Rhea" id="RHEA:24674"/>
        <dbReference type="ChEBI" id="CHEBI:15378"/>
        <dbReference type="ChEBI" id="CHEBI:17562"/>
        <dbReference type="ChEBI" id="CHEBI:30616"/>
        <dbReference type="ChEBI" id="CHEBI:60377"/>
        <dbReference type="ChEBI" id="CHEBI:456216"/>
        <dbReference type="EC" id="2.7.1.48"/>
    </reaction>
</comment>
<evidence type="ECO:0000256" key="8">
    <source>
        <dbReference type="ARBA" id="ARBA00022679"/>
    </source>
</evidence>
<dbReference type="GO" id="GO:0044211">
    <property type="term" value="P:CTP salvage"/>
    <property type="evidence" value="ECO:0007669"/>
    <property type="project" value="UniProtKB-UniRule"/>
</dbReference>
<evidence type="ECO:0000256" key="5">
    <source>
        <dbReference type="ARBA" id="ARBA00012137"/>
    </source>
</evidence>
<evidence type="ECO:0000313" key="19">
    <source>
        <dbReference type="EMBL" id="KDA53254.1"/>
    </source>
</evidence>
<dbReference type="InterPro" id="IPR000764">
    <property type="entry name" value="Uridine_kinase-like"/>
</dbReference>
<evidence type="ECO:0000256" key="12">
    <source>
        <dbReference type="ARBA" id="ARBA00030641"/>
    </source>
</evidence>
<dbReference type="GO" id="GO:0005524">
    <property type="term" value="F:ATP binding"/>
    <property type="evidence" value="ECO:0007669"/>
    <property type="project" value="UniProtKB-UniRule"/>
</dbReference>
<dbReference type="PRINTS" id="PR00988">
    <property type="entry name" value="URIDINKINASE"/>
</dbReference>
<dbReference type="Gene3D" id="3.40.50.300">
    <property type="entry name" value="P-loop containing nucleotide triphosphate hydrolases"/>
    <property type="match status" value="1"/>
</dbReference>
<name>A0A062XV32_9BACT</name>
<comment type="subcellular location">
    <subcellularLocation>
        <location evidence="1 16 17">Cytoplasm</location>
    </subcellularLocation>
</comment>
<accession>A0A062XV32</accession>
<comment type="pathway">
    <text evidence="3 16 17">Pyrimidine metabolism; CTP biosynthesis via salvage pathway; CTP from cytidine: step 1/3.</text>
</comment>
<dbReference type="STRING" id="1312852.EG19_06640"/>
<evidence type="ECO:0000259" key="18">
    <source>
        <dbReference type="Pfam" id="PF00485"/>
    </source>
</evidence>
<feature type="binding site" evidence="16">
    <location>
        <begin position="11"/>
        <end position="18"/>
    </location>
    <ligand>
        <name>ATP</name>
        <dbReference type="ChEBI" id="CHEBI:30616"/>
    </ligand>
</feature>
<dbReference type="UniPathway" id="UPA00574">
    <property type="reaction ID" value="UER00637"/>
</dbReference>
<dbReference type="InterPro" id="IPR027417">
    <property type="entry name" value="P-loop_NTPase"/>
</dbReference>
<dbReference type="EMBL" id="JMFG01000024">
    <property type="protein sequence ID" value="KDA53254.1"/>
    <property type="molecule type" value="Genomic_DNA"/>
</dbReference>
<dbReference type="CDD" id="cd02023">
    <property type="entry name" value="UMPK"/>
    <property type="match status" value="1"/>
</dbReference>
<comment type="similarity">
    <text evidence="4 16 17">Belongs to the uridine kinase family.</text>
</comment>
<evidence type="ECO:0000256" key="6">
    <source>
        <dbReference type="ARBA" id="ARBA00021478"/>
    </source>
</evidence>
<dbReference type="Pfam" id="PF00485">
    <property type="entry name" value="PRK"/>
    <property type="match status" value="1"/>
</dbReference>
<organism evidence="19 20">
    <name type="scientific">Thermoanaerobaculum aquaticum</name>
    <dbReference type="NCBI Taxonomy" id="1312852"/>
    <lineage>
        <taxon>Bacteria</taxon>
        <taxon>Pseudomonadati</taxon>
        <taxon>Acidobacteriota</taxon>
        <taxon>Thermoanaerobaculia</taxon>
        <taxon>Thermoanaerobaculales</taxon>
        <taxon>Thermoanaerobaculaceae</taxon>
        <taxon>Thermoanaerobaculum</taxon>
    </lineage>
</organism>
<dbReference type="InterPro" id="IPR026008">
    <property type="entry name" value="Uridine_kinase"/>
</dbReference>
<dbReference type="Proteomes" id="UP000027284">
    <property type="component" value="Unassembled WGS sequence"/>
</dbReference>
<evidence type="ECO:0000256" key="3">
    <source>
        <dbReference type="ARBA" id="ARBA00004784"/>
    </source>
</evidence>